<evidence type="ECO:0000256" key="8">
    <source>
        <dbReference type="ARBA" id="ARBA00022692"/>
    </source>
</evidence>
<evidence type="ECO:0000256" key="10">
    <source>
        <dbReference type="ARBA" id="ARBA00023136"/>
    </source>
</evidence>
<comment type="subunit">
    <text evidence="3">The complex is composed of two ATP-binding proteins (NodI) and two transmembrane proteins (NodJ).</text>
</comment>
<dbReference type="Pfam" id="PF01061">
    <property type="entry name" value="ABC2_membrane"/>
    <property type="match status" value="1"/>
</dbReference>
<dbReference type="GO" id="GO:0015772">
    <property type="term" value="P:oligosaccharide transport"/>
    <property type="evidence" value="ECO:0007669"/>
    <property type="project" value="InterPro"/>
</dbReference>
<dbReference type="OrthoDB" id="9778589at2"/>
<dbReference type="EMBL" id="CP037900">
    <property type="protein sequence ID" value="QBP10600.1"/>
    <property type="molecule type" value="Genomic_DNA"/>
</dbReference>
<evidence type="ECO:0000256" key="11">
    <source>
        <dbReference type="ARBA" id="ARBA00025119"/>
    </source>
</evidence>
<feature type="transmembrane region" description="Helical" evidence="12">
    <location>
        <begin position="58"/>
        <end position="80"/>
    </location>
</feature>
<keyword evidence="6 12" id="KW-1003">Cell membrane</keyword>
<dbReference type="PIRSF" id="PIRSF006648">
    <property type="entry name" value="DrrB"/>
    <property type="match status" value="1"/>
</dbReference>
<dbReference type="PROSITE" id="PS51012">
    <property type="entry name" value="ABC_TM2"/>
    <property type="match status" value="1"/>
</dbReference>
<keyword evidence="9 12" id="KW-1133">Transmembrane helix</keyword>
<feature type="transmembrane region" description="Helical" evidence="12">
    <location>
        <begin position="173"/>
        <end position="194"/>
    </location>
</feature>
<keyword evidence="7" id="KW-0997">Cell inner membrane</keyword>
<evidence type="ECO:0000313" key="13">
    <source>
        <dbReference type="EMBL" id="QBP10600.1"/>
    </source>
</evidence>
<dbReference type="InterPro" id="IPR000412">
    <property type="entry name" value="ABC_2_transport"/>
</dbReference>
<dbReference type="GO" id="GO:0140359">
    <property type="term" value="F:ABC-type transporter activity"/>
    <property type="evidence" value="ECO:0007669"/>
    <property type="project" value="InterPro"/>
</dbReference>
<dbReference type="PANTHER" id="PTHR43229:SF2">
    <property type="entry name" value="NODULATION PROTEIN J"/>
    <property type="match status" value="1"/>
</dbReference>
<gene>
    <name evidence="13" type="ORF">DDF84_013000</name>
</gene>
<proteinExistence type="inferred from homology"/>
<keyword evidence="10 12" id="KW-0472">Membrane</keyword>
<evidence type="ECO:0000256" key="6">
    <source>
        <dbReference type="ARBA" id="ARBA00022475"/>
    </source>
</evidence>
<dbReference type="InterPro" id="IPR013525">
    <property type="entry name" value="ABC2_TM"/>
</dbReference>
<evidence type="ECO:0000256" key="4">
    <source>
        <dbReference type="ARBA" id="ARBA00022448"/>
    </source>
</evidence>
<comment type="subcellular location">
    <subcellularLocation>
        <location evidence="1 12">Cell inner membrane</location>
        <topology evidence="1 12">Multi-pass membrane protein</topology>
    </subcellularLocation>
</comment>
<evidence type="ECO:0000256" key="3">
    <source>
        <dbReference type="ARBA" id="ARBA00011350"/>
    </source>
</evidence>
<dbReference type="GO" id="GO:0043190">
    <property type="term" value="C:ATP-binding cassette (ABC) transporter complex"/>
    <property type="evidence" value="ECO:0007669"/>
    <property type="project" value="InterPro"/>
</dbReference>
<reference evidence="13 14" key="1">
    <citation type="submission" date="2019-03" db="EMBL/GenBank/DDBJ databases">
        <title>Comparative insights into the high quality Complete genome sequence of highly metal resistant Cupriavidus metallidurans strain BS1 isolated from a gold-copper mine.</title>
        <authorList>
            <person name="Mazhar H.S."/>
            <person name="Rensing C."/>
        </authorList>
    </citation>
    <scope>NUCLEOTIDE SEQUENCE [LARGE SCALE GENOMIC DNA]</scope>
    <source>
        <strain evidence="13 14">BS1</strain>
    </source>
</reference>
<accession>A0A132HKY7</accession>
<dbReference type="Proteomes" id="UP000253772">
    <property type="component" value="Chromosome c1"/>
</dbReference>
<feature type="transmembrane region" description="Helical" evidence="12">
    <location>
        <begin position="148"/>
        <end position="167"/>
    </location>
</feature>
<keyword evidence="5" id="KW-0536">Nodulation</keyword>
<comment type="function">
    <text evidence="11">Part of the ABC transporter complex NodIJ involved in the export of the nodulation factors (Nod factors), the bacterial signal molecules that induce symbiosis and subsequent nodulation induction. Nod factors are LCO (lipo-chitin oligosaccharide), a modified beta-1,4-linked N-acetylglucosamine oligosaccharide. This subunit encodes the transporter.</text>
</comment>
<evidence type="ECO:0000256" key="5">
    <source>
        <dbReference type="ARBA" id="ARBA00022458"/>
    </source>
</evidence>
<evidence type="ECO:0000256" key="2">
    <source>
        <dbReference type="ARBA" id="ARBA00008394"/>
    </source>
</evidence>
<evidence type="ECO:0000256" key="9">
    <source>
        <dbReference type="ARBA" id="ARBA00022989"/>
    </source>
</evidence>
<sequence>MSELDPPRSTDAIVAGAPPVVQTHQRYPQPLLPRNARNWMMVWYRNYMVWKKLAVPSLIGNLADPMIYLFGLGLGLGLLVGNVHGVSYIAFLAAGTTASSVMMSASFESMYSAFSRMHVQRTWEAIMHAPLTLGDVVLGEVLWAASKAVLSGVAIMLVAGLLGYAQFPSALGALPVIVLAGVTFASLAMIVTALAPSYDFFMFYQTLVMTPMLLLSGVFFPLEQLPEGAQAATQVLPLAHAVALIRPLMLGRPVENVALHVGVLAAYAVVALTVALVLLRKRMLR</sequence>
<dbReference type="AlphaFoldDB" id="A0A132HKY7"/>
<dbReference type="InterPro" id="IPR051784">
    <property type="entry name" value="Nod_factor_ABC_transporter"/>
</dbReference>
<dbReference type="InterPro" id="IPR047817">
    <property type="entry name" value="ABC2_TM_bact-type"/>
</dbReference>
<feature type="transmembrane region" description="Helical" evidence="12">
    <location>
        <begin position="257"/>
        <end position="279"/>
    </location>
</feature>
<keyword evidence="4 12" id="KW-0813">Transport</keyword>
<evidence type="ECO:0000256" key="1">
    <source>
        <dbReference type="ARBA" id="ARBA00004429"/>
    </source>
</evidence>
<organism evidence="13 14">
    <name type="scientific">Cupriavidus metallidurans</name>
    <dbReference type="NCBI Taxonomy" id="119219"/>
    <lineage>
        <taxon>Bacteria</taxon>
        <taxon>Pseudomonadati</taxon>
        <taxon>Pseudomonadota</taxon>
        <taxon>Betaproteobacteria</taxon>
        <taxon>Burkholderiales</taxon>
        <taxon>Burkholderiaceae</taxon>
        <taxon>Cupriavidus</taxon>
    </lineage>
</organism>
<dbReference type="InterPro" id="IPR005981">
    <property type="entry name" value="ABC_transptNodJ"/>
</dbReference>
<name>A0A132HKY7_9BURK</name>
<feature type="transmembrane region" description="Helical" evidence="12">
    <location>
        <begin position="201"/>
        <end position="220"/>
    </location>
</feature>
<dbReference type="RefSeq" id="WP_024569914.1">
    <property type="nucleotide sequence ID" value="NZ_CP026544.1"/>
</dbReference>
<evidence type="ECO:0000256" key="7">
    <source>
        <dbReference type="ARBA" id="ARBA00022519"/>
    </source>
</evidence>
<keyword evidence="8 12" id="KW-0812">Transmembrane</keyword>
<evidence type="ECO:0000313" key="14">
    <source>
        <dbReference type="Proteomes" id="UP000253772"/>
    </source>
</evidence>
<protein>
    <recommendedName>
        <fullName evidence="12">Transport permease protein</fullName>
    </recommendedName>
</protein>
<dbReference type="PANTHER" id="PTHR43229">
    <property type="entry name" value="NODULATION PROTEIN J"/>
    <property type="match status" value="1"/>
</dbReference>
<evidence type="ECO:0000256" key="12">
    <source>
        <dbReference type="RuleBase" id="RU361157"/>
    </source>
</evidence>
<comment type="similarity">
    <text evidence="2">Belongs to the ABC-2 integral membrane protein family. Lipooligosaccharide exporter (TC 3.A.1.102) subfamily.</text>
</comment>
<dbReference type="NCBIfam" id="TIGR01291">
    <property type="entry name" value="nodJ"/>
    <property type="match status" value="1"/>
</dbReference>
<feature type="transmembrane region" description="Helical" evidence="12">
    <location>
        <begin position="86"/>
        <end position="107"/>
    </location>
</feature>
<dbReference type="PRINTS" id="PR00164">
    <property type="entry name" value="ABC2TRNSPORT"/>
</dbReference>